<evidence type="ECO:0000256" key="1">
    <source>
        <dbReference type="ARBA" id="ARBA00034120"/>
    </source>
</evidence>
<sequence>MENAIVKIISNKLFETFYVDELKYGKQQDDGSYKLIKGKITPVTIQNMINKQESLLTYQELHVVDTALVKWICIDLDISKREIDNNDVNADNLRAVKKTADVISGFLDSVHISHLMEFSGRRGFHIWVIFDCLITKEDAYYFINYIYSNVKDNFEDNIIADLFPKIPFVNRNSKGIGYGIKLPLSQNKGSGKLSFFLNKNENFDVIQSNWIEKANPEFLQKQLEILKEVDFVTSEKIELLTKKYKEKKPYLQSISRSRKVVSTLLENISLDDILTSLRKCENLNVILKDFEKGLGNKERGILVGLLGQLKTPNNPEFGKNILLELFSKIKGFNKEITLKKLETYKYFKPITCRSLGNCSFCKEQSINSPVELIDGILLQLLPSFTIQNIDRDIFNKIQLSLLNYSMKNDEVPLYSQLEAIKHLEFEEINKYISDIYNNKLLLKVDSFKFQRNEVTKIRNLYNIDPINNFVSVYFTFVLNNLFFSEISNNSYGYEFSPSFYKHNIFNNWFYNWAKYTRSIENVLFGIEYEEYFVLKVDIKSFYDKIDLKRLKIKLFEEAPIGIKMKLDELDEESVDNYKSIIDFQIELASKTTDENKKGLPQGPAFARYLAEIYLLGLDDLIENKFIKDQKREFYNRFVDDVFIFVESEERAKDLFKNIKGWLSINGLELNDHKTKIVNVKEYKDSGEYHKFKDDVKYDINHANKNKSLLSEIEIQEAISKLETLTEDVKFGLKDNLRFFYNNFKDSNRLNFIRKKMADVLPFSDNGRGTLYLIFYSNLLSNFPNQFWNISNKINKVNGLSLTHYLNTILLNEEILTTRLNEIDSLIKSVYLKEDLTEADKLLIVILKFKTNNQTDLNYSDKIMNAALQTPGLKFGIENWATIEEELRVLDDLDFLVQLNQIIIKQDFTKEFLNELADYSFVRFSEWKSSNKDFINQELVLRLYYQNITFLTLFCESEYSNVGPSWELLLDVSIKIGQLSDNKHKFNWIDKIESFSYTDFSKNSYTLILSNKAGSSLGNSSCENEFLDQYRNLLIVLLFNKDKAAGSVHFQKDVLENIDSENSLFFQWVSNPNANLYPDLQEDVCLKNIALNGIIVLKNENKFFVKNIYQSITIDNYNYLNIDPKYSDKNEIEYDVPSTRIKDALKKPNFIEFIKSLSEVVTSHEGFRKDYRSNYPYFYRPFDCIGSLPAVPFYSDALSVVNSVGEIVELNISSYWKGLLDVMKISEIANIKLEESSSKFNFKVKDINERFFPVSPLIIDSDESKINFIKLFAKNINSDIKTIFQYQYNWCSTVLILCGELKNSNDLIINYLKIHFETYDGNNVAEDLLFSVDETLAPKKDSLEEFFNTILSSVNIFQNQVHLGKFDILEIITTYILDKLEVNSAEHLPVNKSELINSTVHIKKSDDPFTKKSTFALYINDQEYNTDNAFLFDHYSQKFQLESLEDLSDKIKGTEYFVAKNKATVFIYAPELEFVKCYERINIRKNTLYDKLYSHVEDLPPNNEEYLSLFPFNSRYTNIKNIVEGSGKLEIIKEKLGIHLKASFNITNRIINWLLLFNEETTDGSNLKKYMDENGIEFPTLYESILSVLANHSSVSQNHIDFFKEKIGDYNVDSNAILLPIKDSLSDANGLKRLFDKSGFHDRDFNWQKQFDNLCGDHSFKELVIITDVAISGSQTKKAFDYYLKSDHKDKDQLLEFNETKPGKRKSPKEEKYFLFTTLEKCEKFKSNISQFEKLLFVSPLMTQKFKENIEDYFKSINPHLSFEYEGEILAEEFYEFGKCKMNNVHRALFKTLVNDVELINKLFDYGIKYNENYYKRSLEEFDKTNLILRIQSLPSKHIRLFSLKPRRGGTSLLDYIDNW</sequence>
<dbReference type="PROSITE" id="PS50878">
    <property type="entry name" value="RT_POL"/>
    <property type="match status" value="1"/>
</dbReference>
<dbReference type="Pfam" id="PF00078">
    <property type="entry name" value="RVT_1"/>
    <property type="match status" value="1"/>
</dbReference>
<keyword evidence="3" id="KW-0548">Nucleotidyltransferase</keyword>
<feature type="domain" description="Reverse transcriptase" evidence="2">
    <location>
        <begin position="424"/>
        <end position="693"/>
    </location>
</feature>
<dbReference type="PANTHER" id="PTHR34047">
    <property type="entry name" value="NUCLEAR INTRON MATURASE 1, MITOCHONDRIAL-RELATED"/>
    <property type="match status" value="1"/>
</dbReference>
<dbReference type="SUPFAM" id="SSF56747">
    <property type="entry name" value="Prim-pol domain"/>
    <property type="match status" value="1"/>
</dbReference>
<dbReference type="Gene3D" id="3.90.920.10">
    <property type="entry name" value="DNA primase, PRIM domain"/>
    <property type="match status" value="1"/>
</dbReference>
<dbReference type="EMBL" id="FTOI01000008">
    <property type="protein sequence ID" value="SIS84640.1"/>
    <property type="molecule type" value="Genomic_DNA"/>
</dbReference>
<dbReference type="CDD" id="cd01646">
    <property type="entry name" value="RT_Bac_retron_I"/>
    <property type="match status" value="1"/>
</dbReference>
<dbReference type="Proteomes" id="UP000185839">
    <property type="component" value="Unassembled WGS sequence"/>
</dbReference>
<keyword evidence="4" id="KW-1185">Reference proteome</keyword>
<keyword evidence="3" id="KW-0695">RNA-directed DNA polymerase</keyword>
<dbReference type="InterPro" id="IPR043502">
    <property type="entry name" value="DNA/RNA_pol_sf"/>
</dbReference>
<organism evidence="3 4">
    <name type="scientific">Kaistella chaponensis</name>
    <dbReference type="NCBI Taxonomy" id="713588"/>
    <lineage>
        <taxon>Bacteria</taxon>
        <taxon>Pseudomonadati</taxon>
        <taxon>Bacteroidota</taxon>
        <taxon>Flavobacteriia</taxon>
        <taxon>Flavobacteriales</taxon>
        <taxon>Weeksellaceae</taxon>
        <taxon>Chryseobacterium group</taxon>
        <taxon>Kaistella</taxon>
    </lineage>
</organism>
<reference evidence="4" key="1">
    <citation type="submission" date="2017-01" db="EMBL/GenBank/DDBJ databases">
        <authorList>
            <person name="Varghese N."/>
            <person name="Submissions S."/>
        </authorList>
    </citation>
    <scope>NUCLEOTIDE SEQUENCE [LARGE SCALE GENOMIC DNA]</scope>
    <source>
        <strain evidence="4">DSM 23145</strain>
    </source>
</reference>
<dbReference type="InterPro" id="IPR051083">
    <property type="entry name" value="GrpII_Intron_Splice-Mob/Def"/>
</dbReference>
<dbReference type="InterPro" id="IPR000477">
    <property type="entry name" value="RT_dom"/>
</dbReference>
<keyword evidence="3" id="KW-0808">Transferase</keyword>
<dbReference type="RefSeq" id="WP_076387296.1">
    <property type="nucleotide sequence ID" value="NZ_FTOI01000008.1"/>
</dbReference>
<evidence type="ECO:0000313" key="4">
    <source>
        <dbReference type="Proteomes" id="UP000185839"/>
    </source>
</evidence>
<protein>
    <submittedName>
        <fullName evidence="3">Reverse transcriptase (RNA-dependent DNA polymerase)</fullName>
    </submittedName>
</protein>
<accession>A0A1N7MF41</accession>
<dbReference type="SUPFAM" id="SSF56672">
    <property type="entry name" value="DNA/RNA polymerases"/>
    <property type="match status" value="1"/>
</dbReference>
<evidence type="ECO:0000259" key="2">
    <source>
        <dbReference type="PROSITE" id="PS50878"/>
    </source>
</evidence>
<dbReference type="PANTHER" id="PTHR34047:SF8">
    <property type="entry name" value="PROTEIN YKFC"/>
    <property type="match status" value="1"/>
</dbReference>
<dbReference type="OrthoDB" id="9780724at2"/>
<evidence type="ECO:0000313" key="3">
    <source>
        <dbReference type="EMBL" id="SIS84640.1"/>
    </source>
</evidence>
<dbReference type="GO" id="GO:0003964">
    <property type="term" value="F:RNA-directed DNA polymerase activity"/>
    <property type="evidence" value="ECO:0007669"/>
    <property type="project" value="UniProtKB-KW"/>
</dbReference>
<gene>
    <name evidence="3" type="ORF">SAMN05421789_108125</name>
</gene>
<comment type="similarity">
    <text evidence="1">Belongs to the bacterial reverse transcriptase family.</text>
</comment>
<name>A0A1N7MF41_9FLAO</name>
<proteinExistence type="inferred from homology"/>